<evidence type="ECO:0000256" key="1">
    <source>
        <dbReference type="ARBA" id="ARBA00022723"/>
    </source>
</evidence>
<protein>
    <recommendedName>
        <fullName evidence="9">LIM zinc-binding domain-containing protein</fullName>
    </recommendedName>
</protein>
<evidence type="ECO:0000256" key="2">
    <source>
        <dbReference type="ARBA" id="ARBA00022833"/>
    </source>
</evidence>
<dbReference type="PANTHER" id="PTHR47385">
    <property type="entry name" value="CALPONIN"/>
    <property type="match status" value="1"/>
</dbReference>
<feature type="region of interest" description="Disordered" evidence="4">
    <location>
        <begin position="175"/>
        <end position="194"/>
    </location>
</feature>
<dbReference type="CDD" id="cd00014">
    <property type="entry name" value="CH_SF"/>
    <property type="match status" value="1"/>
</dbReference>
<gene>
    <name evidence="7" type="ORF">PROFUN_12478</name>
</gene>
<dbReference type="Gene3D" id="1.10.418.10">
    <property type="entry name" value="Calponin-like domain"/>
    <property type="match status" value="1"/>
</dbReference>
<dbReference type="GO" id="GO:0007015">
    <property type="term" value="P:actin filament organization"/>
    <property type="evidence" value="ECO:0007669"/>
    <property type="project" value="TreeGrafter"/>
</dbReference>
<dbReference type="GO" id="GO:0015629">
    <property type="term" value="C:actin cytoskeleton"/>
    <property type="evidence" value="ECO:0007669"/>
    <property type="project" value="TreeGrafter"/>
</dbReference>
<dbReference type="InParanoid" id="A0A2P6N7D4"/>
<keyword evidence="2 3" id="KW-0862">Zinc</keyword>
<name>A0A2P6N7D4_9EUKA</name>
<keyword evidence="1 3" id="KW-0479">Metal-binding</keyword>
<dbReference type="InterPro" id="IPR003096">
    <property type="entry name" value="SM22_calponin"/>
</dbReference>
<dbReference type="InterPro" id="IPR001715">
    <property type="entry name" value="CH_dom"/>
</dbReference>
<feature type="domain" description="LIM zinc-binding" evidence="6">
    <location>
        <begin position="221"/>
        <end position="280"/>
    </location>
</feature>
<dbReference type="InterPro" id="IPR050606">
    <property type="entry name" value="Calponin-like"/>
</dbReference>
<evidence type="ECO:0000256" key="3">
    <source>
        <dbReference type="PROSITE-ProRule" id="PRU00125"/>
    </source>
</evidence>
<reference evidence="7 8" key="1">
    <citation type="journal article" date="2018" name="Genome Biol. Evol.">
        <title>Multiple Roots of Fruiting Body Formation in Amoebozoa.</title>
        <authorList>
            <person name="Hillmann F."/>
            <person name="Forbes G."/>
            <person name="Novohradska S."/>
            <person name="Ferling I."/>
            <person name="Riege K."/>
            <person name="Groth M."/>
            <person name="Westermann M."/>
            <person name="Marz M."/>
            <person name="Spaller T."/>
            <person name="Winckler T."/>
            <person name="Schaap P."/>
            <person name="Glockner G."/>
        </authorList>
    </citation>
    <scope>NUCLEOTIDE SEQUENCE [LARGE SCALE GENOMIC DNA]</scope>
    <source>
        <strain evidence="7 8">Jena</strain>
    </source>
</reference>
<dbReference type="SMART" id="SM00132">
    <property type="entry name" value="LIM"/>
    <property type="match status" value="1"/>
</dbReference>
<dbReference type="PROSITE" id="PS00478">
    <property type="entry name" value="LIM_DOMAIN_1"/>
    <property type="match status" value="1"/>
</dbReference>
<feature type="compositionally biased region" description="Polar residues" evidence="4">
    <location>
        <begin position="175"/>
        <end position="185"/>
    </location>
</feature>
<accession>A0A2P6N7D4</accession>
<dbReference type="STRING" id="1890364.A0A2P6N7D4"/>
<evidence type="ECO:0000313" key="8">
    <source>
        <dbReference type="Proteomes" id="UP000241769"/>
    </source>
</evidence>
<comment type="caution">
    <text evidence="7">The sequence shown here is derived from an EMBL/GenBank/DDBJ whole genome shotgun (WGS) entry which is preliminary data.</text>
</comment>
<keyword evidence="3" id="KW-0440">LIM domain</keyword>
<dbReference type="GO" id="GO:0051015">
    <property type="term" value="F:actin filament binding"/>
    <property type="evidence" value="ECO:0007669"/>
    <property type="project" value="TreeGrafter"/>
</dbReference>
<dbReference type="InterPro" id="IPR036872">
    <property type="entry name" value="CH_dom_sf"/>
</dbReference>
<dbReference type="SUPFAM" id="SSF47576">
    <property type="entry name" value="Calponin-homology domain, CH-domain"/>
    <property type="match status" value="1"/>
</dbReference>
<evidence type="ECO:0000313" key="7">
    <source>
        <dbReference type="EMBL" id="PRP79866.1"/>
    </source>
</evidence>
<dbReference type="Gene3D" id="2.10.110.10">
    <property type="entry name" value="Cysteine Rich Protein"/>
    <property type="match status" value="1"/>
</dbReference>
<dbReference type="PROSITE" id="PS50023">
    <property type="entry name" value="LIM_DOMAIN_2"/>
    <property type="match status" value="1"/>
</dbReference>
<evidence type="ECO:0000259" key="6">
    <source>
        <dbReference type="PROSITE" id="PS50023"/>
    </source>
</evidence>
<organism evidence="7 8">
    <name type="scientific">Planoprotostelium fungivorum</name>
    <dbReference type="NCBI Taxonomy" id="1890364"/>
    <lineage>
        <taxon>Eukaryota</taxon>
        <taxon>Amoebozoa</taxon>
        <taxon>Evosea</taxon>
        <taxon>Variosea</taxon>
        <taxon>Cavosteliida</taxon>
        <taxon>Cavosteliaceae</taxon>
        <taxon>Planoprotostelium</taxon>
    </lineage>
</organism>
<feature type="domain" description="Calponin-homology (CH)" evidence="5">
    <location>
        <begin position="1"/>
        <end position="106"/>
    </location>
</feature>
<dbReference type="Proteomes" id="UP000241769">
    <property type="component" value="Unassembled WGS sequence"/>
</dbReference>
<dbReference type="AlphaFoldDB" id="A0A2P6N7D4"/>
<dbReference type="GO" id="GO:0046872">
    <property type="term" value="F:metal ion binding"/>
    <property type="evidence" value="ECO:0007669"/>
    <property type="project" value="UniProtKB-KW"/>
</dbReference>
<dbReference type="Pfam" id="PF00412">
    <property type="entry name" value="LIM"/>
    <property type="match status" value="1"/>
</dbReference>
<dbReference type="EMBL" id="MDYQ01000168">
    <property type="protein sequence ID" value="PRP79866.1"/>
    <property type="molecule type" value="Genomic_DNA"/>
</dbReference>
<dbReference type="Pfam" id="PF00307">
    <property type="entry name" value="CH"/>
    <property type="match status" value="1"/>
</dbReference>
<keyword evidence="8" id="KW-1185">Reference proteome</keyword>
<evidence type="ECO:0000259" key="5">
    <source>
        <dbReference type="PROSITE" id="PS50021"/>
    </source>
</evidence>
<dbReference type="PANTHER" id="PTHR47385:SF14">
    <property type="entry name" value="TRANSGELIN"/>
    <property type="match status" value="1"/>
</dbReference>
<dbReference type="PROSITE" id="PS50021">
    <property type="entry name" value="CH"/>
    <property type="match status" value="1"/>
</dbReference>
<proteinExistence type="predicted"/>
<dbReference type="OrthoDB" id="21360at2759"/>
<dbReference type="PRINTS" id="PR00888">
    <property type="entry name" value="SM22CALPONIN"/>
</dbReference>
<dbReference type="SUPFAM" id="SSF57716">
    <property type="entry name" value="Glucocorticoid receptor-like (DNA-binding domain)"/>
    <property type="match status" value="1"/>
</dbReference>
<dbReference type="SMART" id="SM00033">
    <property type="entry name" value="CH"/>
    <property type="match status" value="1"/>
</dbReference>
<evidence type="ECO:0008006" key="9">
    <source>
        <dbReference type="Google" id="ProtNLM"/>
    </source>
</evidence>
<sequence length="300" mass="33470">MNIIEEASHFVKNSTGDRFDDADFGAALKSGVILCNLVNHHRPGTIKKIVPSTRKFHHNENISQYLLACVQVGVPERDLFIMSDLWETKNINKVAHNILAFQRAVSSTPMSNRSAEVRRKMVRIAEPKREEPVVSNFKAKGTPYPSIRVLDGDDAEETYPKMRSKLKVTPWSSMIHQDEPTTSSGEGHGRGNIMDAAVFEPPSDNSQSHSVMRITTNHAARVCPKCPKPITGGGVHALGVTWHSHCFNCKKCGVNLAIARYVEHDKSPYCQKCSYTQTRRESPTASSQRYQITKKINVSA</sequence>
<evidence type="ECO:0000256" key="4">
    <source>
        <dbReference type="SAM" id="MobiDB-lite"/>
    </source>
</evidence>
<dbReference type="InterPro" id="IPR001781">
    <property type="entry name" value="Znf_LIM"/>
</dbReference>